<evidence type="ECO:0000256" key="3">
    <source>
        <dbReference type="ARBA" id="ARBA00023163"/>
    </source>
</evidence>
<protein>
    <submittedName>
        <fullName evidence="5">Helix-turn-helix domain-containing protein</fullName>
    </submittedName>
</protein>
<organism evidence="5 6">
    <name type="scientific">Flectobacillus roseus</name>
    <dbReference type="NCBI Taxonomy" id="502259"/>
    <lineage>
        <taxon>Bacteria</taxon>
        <taxon>Pseudomonadati</taxon>
        <taxon>Bacteroidota</taxon>
        <taxon>Cytophagia</taxon>
        <taxon>Cytophagales</taxon>
        <taxon>Flectobacillaceae</taxon>
        <taxon>Flectobacillus</taxon>
    </lineage>
</organism>
<keyword evidence="6" id="KW-1185">Reference proteome</keyword>
<comment type="caution">
    <text evidence="5">The sequence shown here is derived from an EMBL/GenBank/DDBJ whole genome shotgun (WGS) entry which is preliminary data.</text>
</comment>
<name>A0ABT6Y205_9BACT</name>
<dbReference type="InterPro" id="IPR009057">
    <property type="entry name" value="Homeodomain-like_sf"/>
</dbReference>
<dbReference type="SUPFAM" id="SSF46689">
    <property type="entry name" value="Homeodomain-like"/>
    <property type="match status" value="1"/>
</dbReference>
<dbReference type="Gene3D" id="1.10.10.60">
    <property type="entry name" value="Homeodomain-like"/>
    <property type="match status" value="1"/>
</dbReference>
<reference evidence="5 6" key="1">
    <citation type="submission" date="2023-05" db="EMBL/GenBank/DDBJ databases">
        <title>Novel species of genus Flectobacillus isolated from stream in China.</title>
        <authorList>
            <person name="Lu H."/>
        </authorList>
    </citation>
    <scope>NUCLEOTIDE SEQUENCE [LARGE SCALE GENOMIC DNA]</scope>
    <source>
        <strain evidence="5 6">KCTC 42575</strain>
    </source>
</reference>
<evidence type="ECO:0000256" key="2">
    <source>
        <dbReference type="ARBA" id="ARBA00023125"/>
    </source>
</evidence>
<keyword evidence="2" id="KW-0238">DNA-binding</keyword>
<dbReference type="PROSITE" id="PS01124">
    <property type="entry name" value="HTH_ARAC_FAMILY_2"/>
    <property type="match status" value="1"/>
</dbReference>
<dbReference type="SMART" id="SM00342">
    <property type="entry name" value="HTH_ARAC"/>
    <property type="match status" value="1"/>
</dbReference>
<dbReference type="PANTHER" id="PTHR43280:SF32">
    <property type="entry name" value="TRANSCRIPTIONAL REGULATORY PROTEIN"/>
    <property type="match status" value="1"/>
</dbReference>
<dbReference type="EMBL" id="JASHIF010000001">
    <property type="protein sequence ID" value="MDI9857595.1"/>
    <property type="molecule type" value="Genomic_DNA"/>
</dbReference>
<evidence type="ECO:0000313" key="5">
    <source>
        <dbReference type="EMBL" id="MDI9857595.1"/>
    </source>
</evidence>
<keyword evidence="1" id="KW-0805">Transcription regulation</keyword>
<evidence type="ECO:0000313" key="6">
    <source>
        <dbReference type="Proteomes" id="UP001236507"/>
    </source>
</evidence>
<feature type="domain" description="HTH araC/xylS-type" evidence="4">
    <location>
        <begin position="219"/>
        <end position="299"/>
    </location>
</feature>
<keyword evidence="3" id="KW-0804">Transcription</keyword>
<dbReference type="Proteomes" id="UP001236507">
    <property type="component" value="Unassembled WGS sequence"/>
</dbReference>
<dbReference type="InterPro" id="IPR018060">
    <property type="entry name" value="HTH_AraC"/>
</dbReference>
<evidence type="ECO:0000256" key="1">
    <source>
        <dbReference type="ARBA" id="ARBA00023015"/>
    </source>
</evidence>
<evidence type="ECO:0000259" key="4">
    <source>
        <dbReference type="PROSITE" id="PS01124"/>
    </source>
</evidence>
<sequence length="299" mass="34978">MEKVHTLKDFYKNSTNCLPENLRKDVGHFNVFKMEDYIGKPTKSVPYSRKDYYKISLIIGKNIYHYADKSIEVKSAGISFANPMIPYKIERIGESQRGYFCVFTEAFLNQIPNIKEYPIFKPGSFPIYNLDEEQIEEFRLIFEQMSAEINVDYAFKYDFLRALVQQVIHKAMRLSPNDNIQKHTHSANNRITSLFVELLERQFPIESPLQRMKLRIPADFAGHLSIHINHLNRALKTVTGKTTSQLIQERVLQESQTLLKHTDWNIAEIGYALGFDDPSHFTSFFRRALQTTPKLFREI</sequence>
<proteinExistence type="predicted"/>
<accession>A0ABT6Y205</accession>
<dbReference type="PANTHER" id="PTHR43280">
    <property type="entry name" value="ARAC-FAMILY TRANSCRIPTIONAL REGULATOR"/>
    <property type="match status" value="1"/>
</dbReference>
<dbReference type="Pfam" id="PF12833">
    <property type="entry name" value="HTH_18"/>
    <property type="match status" value="1"/>
</dbReference>
<dbReference type="RefSeq" id="WP_283342941.1">
    <property type="nucleotide sequence ID" value="NZ_JASHIF010000001.1"/>
</dbReference>
<gene>
    <name evidence="5" type="ORF">QM524_00105</name>
</gene>